<dbReference type="EMBL" id="CP002085">
    <property type="protein sequence ID" value="ADK85799.1"/>
    <property type="molecule type" value="Genomic_DNA"/>
</dbReference>
<evidence type="ECO:0000313" key="4">
    <source>
        <dbReference type="EMBL" id="ADK85799.1"/>
    </source>
</evidence>
<evidence type="ECO:0000259" key="3">
    <source>
        <dbReference type="PROSITE" id="PS50983"/>
    </source>
</evidence>
<feature type="chain" id="PRO_5003150412" evidence="2">
    <location>
        <begin position="33"/>
        <end position="308"/>
    </location>
</feature>
<dbReference type="PANTHER" id="PTHR30535:SF34">
    <property type="entry name" value="MOLYBDATE-BINDING PROTEIN MOLA"/>
    <property type="match status" value="1"/>
</dbReference>
<dbReference type="PROSITE" id="PS50983">
    <property type="entry name" value="FE_B12_PBP"/>
    <property type="match status" value="1"/>
</dbReference>
<evidence type="ECO:0000256" key="2">
    <source>
        <dbReference type="SAM" id="SignalP"/>
    </source>
</evidence>
<dbReference type="NCBIfam" id="NF038402">
    <property type="entry name" value="TroA_like"/>
    <property type="match status" value="1"/>
</dbReference>
<name>E1QJQ6_DESB2</name>
<dbReference type="Gene3D" id="3.40.50.1980">
    <property type="entry name" value="Nitrogenase molybdenum iron protein domain"/>
    <property type="match status" value="2"/>
</dbReference>
<dbReference type="PANTHER" id="PTHR30535">
    <property type="entry name" value="VITAMIN B12-BINDING PROTEIN"/>
    <property type="match status" value="1"/>
</dbReference>
<dbReference type="InterPro" id="IPR054828">
    <property type="entry name" value="Vit_B12_bind_prot"/>
</dbReference>
<reference evidence="4 5" key="1">
    <citation type="journal article" date="2010" name="Stand. Genomic Sci.">
        <title>Complete genome sequence of Desulfarculus baarsii type strain (2st14).</title>
        <authorList>
            <person name="Sun H."/>
            <person name="Spring S."/>
            <person name="Lapidus A."/>
            <person name="Davenport K."/>
            <person name="Del Rio T.G."/>
            <person name="Tice H."/>
            <person name="Nolan M."/>
            <person name="Copeland A."/>
            <person name="Cheng J.F."/>
            <person name="Lucas S."/>
            <person name="Tapia R."/>
            <person name="Goodwin L."/>
            <person name="Pitluck S."/>
            <person name="Ivanova N."/>
            <person name="Pagani I."/>
            <person name="Mavromatis K."/>
            <person name="Ovchinnikova G."/>
            <person name="Pati A."/>
            <person name="Chen A."/>
            <person name="Palaniappan K."/>
            <person name="Hauser L."/>
            <person name="Chang Y.J."/>
            <person name="Jeffries C.D."/>
            <person name="Detter J.C."/>
            <person name="Han C."/>
            <person name="Rohde M."/>
            <person name="Brambilla E."/>
            <person name="Goker M."/>
            <person name="Woyke T."/>
            <person name="Bristow J."/>
            <person name="Eisen J.A."/>
            <person name="Markowitz V."/>
            <person name="Hugenholtz P."/>
            <person name="Kyrpides N.C."/>
            <person name="Klenk H.P."/>
            <person name="Land M."/>
        </authorList>
    </citation>
    <scope>NUCLEOTIDE SEQUENCE [LARGE SCALE GENOMIC DNA]</scope>
    <source>
        <strain evidence="5">ATCC 33931 / DSM 2075 / LMG 7858 / VKM B-1802 / 2st14</strain>
    </source>
</reference>
<dbReference type="OrthoDB" id="9787830at2"/>
<dbReference type="KEGG" id="dbr:Deba_2438"/>
<dbReference type="InterPro" id="IPR002491">
    <property type="entry name" value="ABC_transptr_periplasmic_BD"/>
</dbReference>
<keyword evidence="5" id="KW-1185">Reference proteome</keyword>
<dbReference type="InterPro" id="IPR050902">
    <property type="entry name" value="ABC_Transporter_SBP"/>
</dbReference>
<evidence type="ECO:0000256" key="1">
    <source>
        <dbReference type="ARBA" id="ARBA00022729"/>
    </source>
</evidence>
<organism evidence="4 5">
    <name type="scientific">Desulfarculus baarsii (strain ATCC 33931 / DSM 2075 / LMG 7858 / VKM B-1802 / 2st14)</name>
    <dbReference type="NCBI Taxonomy" id="644282"/>
    <lineage>
        <taxon>Bacteria</taxon>
        <taxon>Pseudomonadati</taxon>
        <taxon>Thermodesulfobacteriota</taxon>
        <taxon>Desulfarculia</taxon>
        <taxon>Desulfarculales</taxon>
        <taxon>Desulfarculaceae</taxon>
        <taxon>Desulfarculus</taxon>
    </lineage>
</organism>
<accession>E1QJQ6</accession>
<evidence type="ECO:0000313" key="5">
    <source>
        <dbReference type="Proteomes" id="UP000009047"/>
    </source>
</evidence>
<proteinExistence type="predicted"/>
<protein>
    <submittedName>
        <fullName evidence="4">Periplasmic binding protein</fullName>
    </submittedName>
</protein>
<dbReference type="AlphaFoldDB" id="E1QJQ6"/>
<dbReference type="Proteomes" id="UP000009047">
    <property type="component" value="Chromosome"/>
</dbReference>
<dbReference type="SUPFAM" id="SSF53807">
    <property type="entry name" value="Helical backbone' metal receptor"/>
    <property type="match status" value="1"/>
</dbReference>
<dbReference type="eggNOG" id="COG0614">
    <property type="taxonomic scope" value="Bacteria"/>
</dbReference>
<keyword evidence="1 2" id="KW-0732">Signal</keyword>
<dbReference type="Pfam" id="PF01497">
    <property type="entry name" value="Peripla_BP_2"/>
    <property type="match status" value="1"/>
</dbReference>
<dbReference type="CDD" id="cd01144">
    <property type="entry name" value="BtuF"/>
    <property type="match status" value="1"/>
</dbReference>
<feature type="domain" description="Fe/B12 periplasmic-binding" evidence="3">
    <location>
        <begin position="51"/>
        <end position="302"/>
    </location>
</feature>
<dbReference type="HOGENOM" id="CLU_038034_2_8_7"/>
<gene>
    <name evidence="4" type="ordered locus">Deba_2438</name>
</gene>
<sequence length="308" mass="32610">MNLSARPSRLARIAGLLAVAALALGPAPAALAGSFTDELGRAVQAPERPRRIIALTPALTETLFALGLGDKVVGVTAWSDYPPQAKGLPQIGSYVAPNLERILELAPQLVLASRDGNPPELIAQLSGLGVAVYVVAPDDPLALPATLEALGRVCGAPQAGRRLAEGLRRDYAAVAARLAGVQPRPTLMVIGSSPLITAGEGSLTNRLLVMAGGHNIAQGLPGRWPTLSLEKVVEAQPEVVVLSTMERGMDRDRVMAYWRNLPGLAERPGLRVVYIDSDIIDRAGPRLGQGLMALARLIHPERFAEDRR</sequence>
<dbReference type="STRING" id="644282.Deba_2438"/>
<feature type="signal peptide" evidence="2">
    <location>
        <begin position="1"/>
        <end position="32"/>
    </location>
</feature>